<dbReference type="InterPro" id="IPR000866">
    <property type="entry name" value="AhpC/TSA"/>
</dbReference>
<gene>
    <name evidence="7" type="ORF">MUN80_14320</name>
</gene>
<evidence type="ECO:0000256" key="4">
    <source>
        <dbReference type="ARBA" id="ARBA00023284"/>
    </source>
</evidence>
<accession>A0ABY4F2N7</accession>
<dbReference type="InterPro" id="IPR050553">
    <property type="entry name" value="Thioredoxin_ResA/DsbE_sf"/>
</dbReference>
<dbReference type="InterPro" id="IPR013766">
    <property type="entry name" value="Thioredoxin_domain"/>
</dbReference>
<dbReference type="InterPro" id="IPR025380">
    <property type="entry name" value="DUF4369"/>
</dbReference>
<dbReference type="PROSITE" id="PS51352">
    <property type="entry name" value="THIOREDOXIN_2"/>
    <property type="match status" value="1"/>
</dbReference>
<name>A0ABY4F2N7_9BACT</name>
<evidence type="ECO:0000256" key="1">
    <source>
        <dbReference type="ARBA" id="ARBA00004196"/>
    </source>
</evidence>
<dbReference type="Pfam" id="PF00578">
    <property type="entry name" value="AhpC-TSA"/>
    <property type="match status" value="1"/>
</dbReference>
<dbReference type="SUPFAM" id="SSF52833">
    <property type="entry name" value="Thioredoxin-like"/>
    <property type="match status" value="1"/>
</dbReference>
<comment type="subcellular location">
    <subcellularLocation>
        <location evidence="1">Cell envelope</location>
    </subcellularLocation>
</comment>
<keyword evidence="3" id="KW-1015">Disulfide bond</keyword>
<dbReference type="Pfam" id="PF14289">
    <property type="entry name" value="DUF4369"/>
    <property type="match status" value="1"/>
</dbReference>
<evidence type="ECO:0000259" key="6">
    <source>
        <dbReference type="PROSITE" id="PS51352"/>
    </source>
</evidence>
<dbReference type="InterPro" id="IPR036249">
    <property type="entry name" value="Thioredoxin-like_sf"/>
</dbReference>
<dbReference type="PROSITE" id="PS00194">
    <property type="entry name" value="THIOREDOXIN_1"/>
    <property type="match status" value="1"/>
</dbReference>
<keyword evidence="2" id="KW-0201">Cytochrome c-type biogenesis</keyword>
<dbReference type="Proteomes" id="UP000831785">
    <property type="component" value="Chromosome"/>
</dbReference>
<dbReference type="RefSeq" id="WP_244714007.1">
    <property type="nucleotide sequence ID" value="NZ_CP095049.1"/>
</dbReference>
<reference evidence="7 8" key="1">
    <citation type="submission" date="2022-04" db="EMBL/GenBank/DDBJ databases">
        <title>Hymenobacter sp. isolated from the air.</title>
        <authorList>
            <person name="Won M."/>
            <person name="Lee C.-M."/>
            <person name="Woen H.-Y."/>
            <person name="Kwon S.-W."/>
        </authorList>
    </citation>
    <scope>NUCLEOTIDE SEQUENCE [LARGE SCALE GENOMIC DNA]</scope>
    <source>
        <strain evidence="8">5116 S-27</strain>
    </source>
</reference>
<feature type="chain" id="PRO_5046682237" evidence="5">
    <location>
        <begin position="19"/>
        <end position="367"/>
    </location>
</feature>
<feature type="signal peptide" evidence="5">
    <location>
        <begin position="1"/>
        <end position="18"/>
    </location>
</feature>
<proteinExistence type="predicted"/>
<dbReference type="PANTHER" id="PTHR42852:SF6">
    <property type="entry name" value="THIOL:DISULFIDE INTERCHANGE PROTEIN DSBE"/>
    <property type="match status" value="1"/>
</dbReference>
<dbReference type="CDD" id="cd02966">
    <property type="entry name" value="TlpA_like_family"/>
    <property type="match status" value="1"/>
</dbReference>
<dbReference type="Gene3D" id="3.40.30.10">
    <property type="entry name" value="Glutaredoxin"/>
    <property type="match status" value="1"/>
</dbReference>
<dbReference type="PANTHER" id="PTHR42852">
    <property type="entry name" value="THIOL:DISULFIDE INTERCHANGE PROTEIN DSBE"/>
    <property type="match status" value="1"/>
</dbReference>
<evidence type="ECO:0000313" key="7">
    <source>
        <dbReference type="EMBL" id="UOQ50933.1"/>
    </source>
</evidence>
<sequence>MRKKLLSSLLLAPCLACAQPSYPFVVKGRIGRLDAPAKVYLMYGARVDSAWLRNGKFELKGTTDLPFPAELVLERQGKRRDKLHGEGAYFKSPDRTTVMLEPGPVVITSSDSLRNAHITGGSLTADYQQLHTIEDAIFSKPKTAPQEQLQAYIQAKKAFIKANPSSWMSLYVLWQLNQVEQPQYAEVAPLYEAFSSALRNSEPGRRYGELLQGLQATQVRAPVPAGDLTGTPAPAFTQPTPDGQPVSLVNYCGKYVLIDFWASWCGPCRKENPALLQAYNIYHGRNFEILGVSLDDEKSRTKWVKAIADDHLPWTQVSDLRGWKNQAALLYGVQAIPQNFLVDPMGNIVAIDLHGEKLQTTLAQFIE</sequence>
<evidence type="ECO:0000313" key="8">
    <source>
        <dbReference type="Proteomes" id="UP000831785"/>
    </source>
</evidence>
<keyword evidence="4" id="KW-0676">Redox-active center</keyword>
<organism evidence="7 8">
    <name type="scientific">Hymenobacter cellulosivorans</name>
    <dbReference type="NCBI Taxonomy" id="2932249"/>
    <lineage>
        <taxon>Bacteria</taxon>
        <taxon>Pseudomonadati</taxon>
        <taxon>Bacteroidota</taxon>
        <taxon>Cytophagia</taxon>
        <taxon>Cytophagales</taxon>
        <taxon>Hymenobacteraceae</taxon>
        <taxon>Hymenobacter</taxon>
    </lineage>
</organism>
<evidence type="ECO:0000256" key="5">
    <source>
        <dbReference type="SAM" id="SignalP"/>
    </source>
</evidence>
<dbReference type="InterPro" id="IPR017937">
    <property type="entry name" value="Thioredoxin_CS"/>
</dbReference>
<keyword evidence="8" id="KW-1185">Reference proteome</keyword>
<evidence type="ECO:0000256" key="2">
    <source>
        <dbReference type="ARBA" id="ARBA00022748"/>
    </source>
</evidence>
<dbReference type="EMBL" id="CP095049">
    <property type="protein sequence ID" value="UOQ50933.1"/>
    <property type="molecule type" value="Genomic_DNA"/>
</dbReference>
<protein>
    <submittedName>
        <fullName evidence="7">AhpC/TSA family protein</fullName>
    </submittedName>
</protein>
<evidence type="ECO:0000256" key="3">
    <source>
        <dbReference type="ARBA" id="ARBA00023157"/>
    </source>
</evidence>
<keyword evidence="5" id="KW-0732">Signal</keyword>
<feature type="domain" description="Thioredoxin" evidence="6">
    <location>
        <begin position="227"/>
        <end position="367"/>
    </location>
</feature>